<gene>
    <name evidence="1" type="primary">BMT2</name>
    <name evidence="1" type="ORF">H2199_004405</name>
</gene>
<protein>
    <submittedName>
        <fullName evidence="1">25S rRNA (Adenine2142-N1)-methyltransferase</fullName>
        <ecNumber evidence="1">2.1.1.286</ecNumber>
    </submittedName>
</protein>
<name>A0ACC2Z6N6_9PEZI</name>
<dbReference type="EC" id="2.1.1.286" evidence="1"/>
<reference evidence="1" key="1">
    <citation type="submission" date="2022-10" db="EMBL/GenBank/DDBJ databases">
        <title>Culturing micro-colonial fungi from biological soil crusts in the Mojave desert and describing Neophaeococcomyces mojavensis, and introducing the new genera and species Taxawa tesnikishii.</title>
        <authorList>
            <person name="Kurbessoian T."/>
            <person name="Stajich J.E."/>
        </authorList>
    </citation>
    <scope>NUCLEOTIDE SEQUENCE</scope>
    <source>
        <strain evidence="1">JES_115</strain>
    </source>
</reference>
<keyword evidence="1" id="KW-0808">Transferase</keyword>
<keyword evidence="1" id="KW-0489">Methyltransferase</keyword>
<organism evidence="1 2">
    <name type="scientific">Coniosporium tulheliwenetii</name>
    <dbReference type="NCBI Taxonomy" id="3383036"/>
    <lineage>
        <taxon>Eukaryota</taxon>
        <taxon>Fungi</taxon>
        <taxon>Dikarya</taxon>
        <taxon>Ascomycota</taxon>
        <taxon>Pezizomycotina</taxon>
        <taxon>Dothideomycetes</taxon>
        <taxon>Dothideomycetes incertae sedis</taxon>
        <taxon>Coniosporium</taxon>
    </lineage>
</organism>
<evidence type="ECO:0000313" key="1">
    <source>
        <dbReference type="EMBL" id="KAJ9642884.1"/>
    </source>
</evidence>
<sequence>MCGRQGRHVAINLKDLQEHLGCDPNINVVEKRKRDKRPSSLSQGRPPTLRKPAASLSAKATRTLIRSHHQLQMAHAKAVRDGDAATAASIAEQIDQKGGLKSYQQASITGQSSERGGDSSKVLMQWLDSALKVETTGNGTRSEAEYKMLEVGALSPSNACSRSPLFSVTRIDLHSQHPSIQKQDFMERPLPTSDEERFDVISLSLVVNYVPDAAGRGDMLRRTCQFLKASVEDTGSAAVFPSLFLVLPAACVTNSRYLDEERLGDITNSLGYVLLQRKVSTKLVYYLWKYNGPAEAQKRAFPKVEVRSGKARNNFCIVLR</sequence>
<keyword evidence="2" id="KW-1185">Reference proteome</keyword>
<proteinExistence type="predicted"/>
<dbReference type="EMBL" id="JAPDRP010000012">
    <property type="protein sequence ID" value="KAJ9642884.1"/>
    <property type="molecule type" value="Genomic_DNA"/>
</dbReference>
<dbReference type="Proteomes" id="UP001172680">
    <property type="component" value="Unassembled WGS sequence"/>
</dbReference>
<accession>A0ACC2Z6N6</accession>
<evidence type="ECO:0000313" key="2">
    <source>
        <dbReference type="Proteomes" id="UP001172680"/>
    </source>
</evidence>
<comment type="caution">
    <text evidence="1">The sequence shown here is derived from an EMBL/GenBank/DDBJ whole genome shotgun (WGS) entry which is preliminary data.</text>
</comment>